<gene>
    <name evidence="5" type="ORF">LCGC14_2197160</name>
</gene>
<evidence type="ECO:0000256" key="1">
    <source>
        <dbReference type="ARBA" id="ARBA00022553"/>
    </source>
</evidence>
<dbReference type="PROSITE" id="PS50109">
    <property type="entry name" value="HIS_KIN"/>
    <property type="match status" value="1"/>
</dbReference>
<dbReference type="SMART" id="SM00448">
    <property type="entry name" value="REC"/>
    <property type="match status" value="1"/>
</dbReference>
<dbReference type="CDD" id="cd00082">
    <property type="entry name" value="HisKA"/>
    <property type="match status" value="1"/>
</dbReference>
<dbReference type="InterPro" id="IPR036097">
    <property type="entry name" value="HisK_dim/P_sf"/>
</dbReference>
<dbReference type="InterPro" id="IPR001789">
    <property type="entry name" value="Sig_transdc_resp-reg_receiver"/>
</dbReference>
<evidence type="ECO:0000259" key="4">
    <source>
        <dbReference type="PROSITE" id="PS50110"/>
    </source>
</evidence>
<dbReference type="SUPFAM" id="SSF47384">
    <property type="entry name" value="Homodimeric domain of signal transducing histidine kinase"/>
    <property type="match status" value="1"/>
</dbReference>
<dbReference type="Gene3D" id="3.40.50.2300">
    <property type="match status" value="1"/>
</dbReference>
<dbReference type="Pfam" id="PF02518">
    <property type="entry name" value="HATPase_c"/>
    <property type="match status" value="1"/>
</dbReference>
<dbReference type="SMART" id="SM00388">
    <property type="entry name" value="HisKA"/>
    <property type="match status" value="1"/>
</dbReference>
<comment type="caution">
    <text evidence="5">The sequence shown here is derived from an EMBL/GenBank/DDBJ whole genome shotgun (WGS) entry which is preliminary data.</text>
</comment>
<dbReference type="PRINTS" id="PR00344">
    <property type="entry name" value="BCTRLSENSOR"/>
</dbReference>
<dbReference type="GO" id="GO:0000155">
    <property type="term" value="F:phosphorelay sensor kinase activity"/>
    <property type="evidence" value="ECO:0007669"/>
    <property type="project" value="InterPro"/>
</dbReference>
<protein>
    <recommendedName>
        <fullName evidence="6">Histidine kinase</fullName>
    </recommendedName>
</protein>
<dbReference type="FunFam" id="3.30.565.10:FF:000010">
    <property type="entry name" value="Sensor histidine kinase RcsC"/>
    <property type="match status" value="1"/>
</dbReference>
<dbReference type="SUPFAM" id="SSF55874">
    <property type="entry name" value="ATPase domain of HSP90 chaperone/DNA topoisomerase II/histidine kinase"/>
    <property type="match status" value="1"/>
</dbReference>
<dbReference type="InterPro" id="IPR003594">
    <property type="entry name" value="HATPase_dom"/>
</dbReference>
<reference evidence="5" key="1">
    <citation type="journal article" date="2015" name="Nature">
        <title>Complex archaea that bridge the gap between prokaryotes and eukaryotes.</title>
        <authorList>
            <person name="Spang A."/>
            <person name="Saw J.H."/>
            <person name="Jorgensen S.L."/>
            <person name="Zaremba-Niedzwiedzka K."/>
            <person name="Martijn J."/>
            <person name="Lind A.E."/>
            <person name="van Eijk R."/>
            <person name="Schleper C."/>
            <person name="Guy L."/>
            <person name="Ettema T.J."/>
        </authorList>
    </citation>
    <scope>NUCLEOTIDE SEQUENCE</scope>
</reference>
<dbReference type="SMART" id="SM00387">
    <property type="entry name" value="HATPase_c"/>
    <property type="match status" value="1"/>
</dbReference>
<dbReference type="InterPro" id="IPR005467">
    <property type="entry name" value="His_kinase_dom"/>
</dbReference>
<accession>A0A0F9DHX2</accession>
<evidence type="ECO:0000256" key="2">
    <source>
        <dbReference type="ARBA" id="ARBA00023012"/>
    </source>
</evidence>
<dbReference type="PANTHER" id="PTHR45339">
    <property type="entry name" value="HYBRID SIGNAL TRANSDUCTION HISTIDINE KINASE J"/>
    <property type="match status" value="1"/>
</dbReference>
<keyword evidence="2" id="KW-0902">Two-component regulatory system</keyword>
<feature type="non-terminal residue" evidence="5">
    <location>
        <position position="1"/>
    </location>
</feature>
<feature type="domain" description="Response regulatory" evidence="4">
    <location>
        <begin position="288"/>
        <end position="407"/>
    </location>
</feature>
<proteinExistence type="predicted"/>
<dbReference type="Gene3D" id="3.30.565.10">
    <property type="entry name" value="Histidine kinase-like ATPase, C-terminal domain"/>
    <property type="match status" value="1"/>
</dbReference>
<name>A0A0F9DHX2_9ZZZZ</name>
<keyword evidence="1" id="KW-0597">Phosphoprotein</keyword>
<dbReference type="PROSITE" id="PS50110">
    <property type="entry name" value="RESPONSE_REGULATORY"/>
    <property type="match status" value="1"/>
</dbReference>
<dbReference type="AlphaFoldDB" id="A0A0F9DHX2"/>
<dbReference type="PANTHER" id="PTHR45339:SF1">
    <property type="entry name" value="HYBRID SIGNAL TRANSDUCTION HISTIDINE KINASE J"/>
    <property type="match status" value="1"/>
</dbReference>
<sequence>IQVREQVAQQTRVLRQEKQKADEASQIKSQFLANMSHEVRTPINGIKGLHYLALQQQDWQQARHYIEQADGALSVLLRVLNDVLDFSKMEAGKLDLEILDFDLRMALEEMNSILAVKAQEKGLEYVCSIEAEVPSLLQGDPGRLRQILINLTGNAVKFTEVGKVRLVARLSDAESDEPKMQFEVVDSGIGMSEEQIAKLFKPFSQADTSTTRKFGGTGLGLAISKRLAEALGGDITVQSTPGEGTTFTVTVRTGPLDGVTLLDDLTGAQISTHSDKGLTAPKTKLDCRVLLAEDGPDSQRLISFLLKKAGAEVTVAENGQIAHDLVLAARNEGTSFDVVLMDMQMPVMDGYDATVKLREAGYTDPIIALTANAMSTDRDKCLNTGCDDYLAKPIDREKLLSVVAEYASRQELHNTSDAPVA</sequence>
<dbReference type="Pfam" id="PF00512">
    <property type="entry name" value="HisKA"/>
    <property type="match status" value="1"/>
</dbReference>
<dbReference type="InterPro" id="IPR003661">
    <property type="entry name" value="HisK_dim/P_dom"/>
</dbReference>
<dbReference type="InterPro" id="IPR011006">
    <property type="entry name" value="CheY-like_superfamily"/>
</dbReference>
<feature type="domain" description="Histidine kinase" evidence="3">
    <location>
        <begin position="34"/>
        <end position="255"/>
    </location>
</feature>
<dbReference type="Gene3D" id="1.10.287.130">
    <property type="match status" value="1"/>
</dbReference>
<evidence type="ECO:0000259" key="3">
    <source>
        <dbReference type="PROSITE" id="PS50109"/>
    </source>
</evidence>
<dbReference type="SUPFAM" id="SSF52172">
    <property type="entry name" value="CheY-like"/>
    <property type="match status" value="1"/>
</dbReference>
<organism evidence="5">
    <name type="scientific">marine sediment metagenome</name>
    <dbReference type="NCBI Taxonomy" id="412755"/>
    <lineage>
        <taxon>unclassified sequences</taxon>
        <taxon>metagenomes</taxon>
        <taxon>ecological metagenomes</taxon>
    </lineage>
</organism>
<evidence type="ECO:0000313" key="5">
    <source>
        <dbReference type="EMBL" id="KKL61253.1"/>
    </source>
</evidence>
<dbReference type="CDD" id="cd17546">
    <property type="entry name" value="REC_hyHK_CKI1_RcsC-like"/>
    <property type="match status" value="1"/>
</dbReference>
<dbReference type="InterPro" id="IPR004358">
    <property type="entry name" value="Sig_transdc_His_kin-like_C"/>
</dbReference>
<evidence type="ECO:0008006" key="6">
    <source>
        <dbReference type="Google" id="ProtNLM"/>
    </source>
</evidence>
<dbReference type="Pfam" id="PF00072">
    <property type="entry name" value="Response_reg"/>
    <property type="match status" value="1"/>
</dbReference>
<dbReference type="EMBL" id="LAZR01028876">
    <property type="protein sequence ID" value="KKL61253.1"/>
    <property type="molecule type" value="Genomic_DNA"/>
</dbReference>
<dbReference type="InterPro" id="IPR036890">
    <property type="entry name" value="HATPase_C_sf"/>
</dbReference>
<dbReference type="CDD" id="cd16922">
    <property type="entry name" value="HATPase_EvgS-ArcB-TorS-like"/>
    <property type="match status" value="1"/>
</dbReference>